<evidence type="ECO:0000256" key="7">
    <source>
        <dbReference type="ARBA" id="ARBA00023180"/>
    </source>
</evidence>
<dbReference type="GO" id="GO:0015175">
    <property type="term" value="F:neutral L-amino acid transmembrane transporter activity"/>
    <property type="evidence" value="ECO:0007669"/>
    <property type="project" value="TreeGrafter"/>
</dbReference>
<protein>
    <recommendedName>
        <fullName evidence="8">Amino acid transporter</fullName>
    </recommendedName>
</protein>
<dbReference type="GO" id="GO:0005886">
    <property type="term" value="C:plasma membrane"/>
    <property type="evidence" value="ECO:0007669"/>
    <property type="project" value="TreeGrafter"/>
</dbReference>
<keyword evidence="3 8" id="KW-0812">Transmembrane</keyword>
<dbReference type="InterPro" id="IPR001991">
    <property type="entry name" value="Na-dicarboxylate_symporter"/>
</dbReference>
<dbReference type="InterPro" id="IPR036458">
    <property type="entry name" value="Na:dicarbo_symporter_sf"/>
</dbReference>
<keyword evidence="4 8" id="KW-0769">Symport</keyword>
<feature type="transmembrane region" description="Helical" evidence="8">
    <location>
        <begin position="100"/>
        <end position="124"/>
    </location>
</feature>
<organism evidence="9 10">
    <name type="scientific">Patella caerulea</name>
    <name type="common">Rayed Mediterranean limpet</name>
    <dbReference type="NCBI Taxonomy" id="87958"/>
    <lineage>
        <taxon>Eukaryota</taxon>
        <taxon>Metazoa</taxon>
        <taxon>Spiralia</taxon>
        <taxon>Lophotrochozoa</taxon>
        <taxon>Mollusca</taxon>
        <taxon>Gastropoda</taxon>
        <taxon>Patellogastropoda</taxon>
        <taxon>Patelloidea</taxon>
        <taxon>Patellidae</taxon>
        <taxon>Patella</taxon>
    </lineage>
</organism>
<feature type="transmembrane region" description="Helical" evidence="8">
    <location>
        <begin position="279"/>
        <end position="305"/>
    </location>
</feature>
<keyword evidence="7" id="KW-0325">Glycoprotein</keyword>
<evidence type="ECO:0000256" key="3">
    <source>
        <dbReference type="ARBA" id="ARBA00022692"/>
    </source>
</evidence>
<evidence type="ECO:0000256" key="2">
    <source>
        <dbReference type="ARBA" id="ARBA00022448"/>
    </source>
</evidence>
<dbReference type="SUPFAM" id="SSF118215">
    <property type="entry name" value="Proton glutamate symport protein"/>
    <property type="match status" value="1"/>
</dbReference>
<accession>A0AAN8Q717</accession>
<comment type="similarity">
    <text evidence="8">Belongs to the dicarboxylate/amino acid:cation symporter (DAACS) (TC 2.A.23) family.</text>
</comment>
<proteinExistence type="inferred from homology"/>
<dbReference type="Pfam" id="PF00375">
    <property type="entry name" value="SDF"/>
    <property type="match status" value="1"/>
</dbReference>
<evidence type="ECO:0000256" key="5">
    <source>
        <dbReference type="ARBA" id="ARBA00022989"/>
    </source>
</evidence>
<dbReference type="PANTHER" id="PTHR11958">
    <property type="entry name" value="SODIUM/DICARBOXYLATE SYMPORTER-RELATED"/>
    <property type="match status" value="1"/>
</dbReference>
<evidence type="ECO:0000256" key="6">
    <source>
        <dbReference type="ARBA" id="ARBA00023136"/>
    </source>
</evidence>
<feature type="transmembrane region" description="Helical" evidence="8">
    <location>
        <begin position="390"/>
        <end position="407"/>
    </location>
</feature>
<gene>
    <name evidence="9" type="ORF">SNE40_000441</name>
</gene>
<evidence type="ECO:0000256" key="8">
    <source>
        <dbReference type="RuleBase" id="RU361216"/>
    </source>
</evidence>
<dbReference type="Proteomes" id="UP001347796">
    <property type="component" value="Unassembled WGS sequence"/>
</dbReference>
<keyword evidence="5 8" id="KW-1133">Transmembrane helix</keyword>
<dbReference type="InterPro" id="IPR050746">
    <property type="entry name" value="DAACS"/>
</dbReference>
<evidence type="ECO:0000313" key="10">
    <source>
        <dbReference type="Proteomes" id="UP001347796"/>
    </source>
</evidence>
<keyword evidence="2 8" id="KW-0813">Transport</keyword>
<dbReference type="PANTHER" id="PTHR11958:SF63">
    <property type="entry name" value="AMINO ACID TRANSPORTER"/>
    <property type="match status" value="1"/>
</dbReference>
<dbReference type="PRINTS" id="PR00173">
    <property type="entry name" value="EDTRNSPORT"/>
</dbReference>
<feature type="transmembrane region" description="Helical" evidence="8">
    <location>
        <begin position="317"/>
        <end position="334"/>
    </location>
</feature>
<dbReference type="EMBL" id="JAZGQO010000001">
    <property type="protein sequence ID" value="KAK6194908.1"/>
    <property type="molecule type" value="Genomic_DNA"/>
</dbReference>
<dbReference type="Gene3D" id="1.10.3860.10">
    <property type="entry name" value="Sodium:dicarboxylate symporter"/>
    <property type="match status" value="1"/>
</dbReference>
<dbReference type="PROSITE" id="PS00713">
    <property type="entry name" value="NA_DICARBOXYL_SYMP_1"/>
    <property type="match status" value="1"/>
</dbReference>
<sequence length="477" mass="52206">MDVEENQSLNNSTITKPGKCISYFKNNMLMWLNIVGIILGLVVGFSIRPLHPSKDALLWIGLPGELFLRMLKMLILPLIVCSVISGSATLDPKVNGKISLIALVYILVTHVIACSIGVVLSIVIKPGVGDTINDGFYKNENMLQTQDIFVDLLRNLFPNNMVEATFQQAQTKYSKMSETVIRNTSEGLVTENMVTVTKSNGHTGGINVLGLITISAIFGIAVSRVKEKATIFLQFFTGATEVILIILRRFFWAGPIGIASLIAASIAPVENMAQVFSQLGWFVLCCVVGIILHQFLVIPVIYVVIVRRNPYKYMLSHIKAILLGFASTSTAVAIPDMFVSCDNNKIDKRVSRFVIPFCVTLNADGSVIYITCATVFIIQLTLGTVTPAQAGIVIFLTSIIGTAIPSVPSASIVSLIIILTSLNIPIHQVALLFAVEWFLDRIRTQCNVASHTTCAAITYRICRHNLKTIDTNMDIII</sequence>
<evidence type="ECO:0000256" key="1">
    <source>
        <dbReference type="ARBA" id="ARBA00004141"/>
    </source>
</evidence>
<feature type="transmembrane region" description="Helical" evidence="8">
    <location>
        <begin position="67"/>
        <end position="88"/>
    </location>
</feature>
<reference evidence="9 10" key="1">
    <citation type="submission" date="2024-01" db="EMBL/GenBank/DDBJ databases">
        <title>The genome of the rayed Mediterranean limpet Patella caerulea (Linnaeus, 1758).</title>
        <authorList>
            <person name="Anh-Thu Weber A."/>
            <person name="Halstead-Nussloch G."/>
        </authorList>
    </citation>
    <scope>NUCLEOTIDE SEQUENCE [LARGE SCALE GENOMIC DNA]</scope>
    <source>
        <strain evidence="9">AATW-2023a</strain>
        <tissue evidence="9">Whole specimen</tissue>
    </source>
</reference>
<feature type="transmembrane region" description="Helical" evidence="8">
    <location>
        <begin position="246"/>
        <end position="267"/>
    </location>
</feature>
<feature type="transmembrane region" description="Helical" evidence="8">
    <location>
        <begin position="29"/>
        <end position="47"/>
    </location>
</feature>
<keyword evidence="10" id="KW-1185">Reference proteome</keyword>
<name>A0AAN8Q717_PATCE</name>
<comment type="subcellular location">
    <subcellularLocation>
        <location evidence="1 8">Membrane</location>
        <topology evidence="1 8">Multi-pass membrane protein</topology>
    </subcellularLocation>
</comment>
<comment type="caution">
    <text evidence="9">The sequence shown here is derived from an EMBL/GenBank/DDBJ whole genome shotgun (WGS) entry which is preliminary data.</text>
</comment>
<keyword evidence="6 8" id="KW-0472">Membrane</keyword>
<dbReference type="GO" id="GO:0005313">
    <property type="term" value="F:L-glutamate transmembrane transporter activity"/>
    <property type="evidence" value="ECO:0007669"/>
    <property type="project" value="TreeGrafter"/>
</dbReference>
<dbReference type="InterPro" id="IPR018107">
    <property type="entry name" value="Na-dicarboxylate_symporter_CS"/>
</dbReference>
<dbReference type="AlphaFoldDB" id="A0AAN8Q717"/>
<evidence type="ECO:0000313" key="9">
    <source>
        <dbReference type="EMBL" id="KAK6194908.1"/>
    </source>
</evidence>
<feature type="transmembrane region" description="Helical" evidence="8">
    <location>
        <begin position="206"/>
        <end position="225"/>
    </location>
</feature>
<evidence type="ECO:0000256" key="4">
    <source>
        <dbReference type="ARBA" id="ARBA00022847"/>
    </source>
</evidence>
<dbReference type="GO" id="GO:0015501">
    <property type="term" value="F:glutamate:sodium symporter activity"/>
    <property type="evidence" value="ECO:0007669"/>
    <property type="project" value="TreeGrafter"/>
</dbReference>
<feature type="transmembrane region" description="Helical" evidence="8">
    <location>
        <begin position="354"/>
        <end position="378"/>
    </location>
</feature>
<feature type="transmembrane region" description="Helical" evidence="8">
    <location>
        <begin position="413"/>
        <end position="435"/>
    </location>
</feature>